<comment type="similarity">
    <text evidence="7 8">Belongs to the PINc/VapC protein family.</text>
</comment>
<dbReference type="KEGG" id="acru:HHL28_14285"/>
<dbReference type="InterPro" id="IPR029060">
    <property type="entry name" value="PIN-like_dom_sf"/>
</dbReference>
<keyword evidence="8" id="KW-0800">Toxin</keyword>
<dbReference type="Proteomes" id="UP000501891">
    <property type="component" value="Chromosome"/>
</dbReference>
<evidence type="ECO:0000313" key="11">
    <source>
        <dbReference type="Proteomes" id="UP000501891"/>
    </source>
</evidence>
<keyword evidence="4 8" id="KW-0479">Metal-binding</keyword>
<sequence length="142" mass="15662">MTYLADTNVVSVFTQTGRDAAVLQRLDAVPFLSVYVSILTLGELRFGIRRLPSGAKRDQLNAWLETSFIPSLADRVLLVDEAVCQTWADLRVAAGRTLPVTDSLIAATAIAHDMVLVTRNVRDFQGVPVRLWNPWDTPTPPS</sequence>
<evidence type="ECO:0000256" key="3">
    <source>
        <dbReference type="ARBA" id="ARBA00022722"/>
    </source>
</evidence>
<keyword evidence="5 8" id="KW-0378">Hydrolase</keyword>
<dbReference type="InterPro" id="IPR022907">
    <property type="entry name" value="VapC_family"/>
</dbReference>
<keyword evidence="6 8" id="KW-0460">Magnesium</keyword>
<feature type="binding site" evidence="8">
    <location>
        <position position="6"/>
    </location>
    <ligand>
        <name>Mg(2+)</name>
        <dbReference type="ChEBI" id="CHEBI:18420"/>
    </ligand>
</feature>
<dbReference type="CDD" id="cd18746">
    <property type="entry name" value="PIN_VapC4-5_FitB-like"/>
    <property type="match status" value="1"/>
</dbReference>
<proteinExistence type="inferred from homology"/>
<evidence type="ECO:0000256" key="1">
    <source>
        <dbReference type="ARBA" id="ARBA00001946"/>
    </source>
</evidence>
<dbReference type="SUPFAM" id="SSF88723">
    <property type="entry name" value="PIN domain-like"/>
    <property type="match status" value="1"/>
</dbReference>
<dbReference type="InterPro" id="IPR050556">
    <property type="entry name" value="Type_II_TA_system_RNase"/>
</dbReference>
<dbReference type="AlphaFoldDB" id="A0A858R8Z6"/>
<feature type="domain" description="PIN" evidence="9">
    <location>
        <begin position="3"/>
        <end position="124"/>
    </location>
</feature>
<dbReference type="GO" id="GO:0016787">
    <property type="term" value="F:hydrolase activity"/>
    <property type="evidence" value="ECO:0007669"/>
    <property type="project" value="UniProtKB-KW"/>
</dbReference>
<evidence type="ECO:0000256" key="7">
    <source>
        <dbReference type="ARBA" id="ARBA00038093"/>
    </source>
</evidence>
<keyword evidence="2 8" id="KW-1277">Toxin-antitoxin system</keyword>
<dbReference type="InterPro" id="IPR002716">
    <property type="entry name" value="PIN_dom"/>
</dbReference>
<dbReference type="EMBL" id="CP051775">
    <property type="protein sequence ID" value="QJE74099.1"/>
    <property type="molecule type" value="Genomic_DNA"/>
</dbReference>
<dbReference type="GO" id="GO:0004540">
    <property type="term" value="F:RNA nuclease activity"/>
    <property type="evidence" value="ECO:0007669"/>
    <property type="project" value="InterPro"/>
</dbReference>
<evidence type="ECO:0000259" key="9">
    <source>
        <dbReference type="Pfam" id="PF01850"/>
    </source>
</evidence>
<dbReference type="EC" id="3.1.-.-" evidence="8"/>
<protein>
    <recommendedName>
        <fullName evidence="8">Ribonuclease VapC</fullName>
        <shortName evidence="8">RNase VapC</shortName>
        <ecNumber evidence="8">3.1.-.-</ecNumber>
    </recommendedName>
    <alternativeName>
        <fullName evidence="8">Toxin VapC</fullName>
    </alternativeName>
</protein>
<comment type="cofactor">
    <cofactor evidence="1 8">
        <name>Mg(2+)</name>
        <dbReference type="ChEBI" id="CHEBI:18420"/>
    </cofactor>
</comment>
<evidence type="ECO:0000256" key="4">
    <source>
        <dbReference type="ARBA" id="ARBA00022723"/>
    </source>
</evidence>
<evidence type="ECO:0000256" key="6">
    <source>
        <dbReference type="ARBA" id="ARBA00022842"/>
    </source>
</evidence>
<dbReference type="GO" id="GO:0090729">
    <property type="term" value="F:toxin activity"/>
    <property type="evidence" value="ECO:0007669"/>
    <property type="project" value="UniProtKB-KW"/>
</dbReference>
<evidence type="ECO:0000313" key="10">
    <source>
        <dbReference type="EMBL" id="QJE74099.1"/>
    </source>
</evidence>
<keyword evidence="11" id="KW-1185">Reference proteome</keyword>
<name>A0A858R8Z6_9PROT</name>
<evidence type="ECO:0000256" key="8">
    <source>
        <dbReference type="HAMAP-Rule" id="MF_00265"/>
    </source>
</evidence>
<dbReference type="GO" id="GO:0000287">
    <property type="term" value="F:magnesium ion binding"/>
    <property type="evidence" value="ECO:0007669"/>
    <property type="project" value="UniProtKB-UniRule"/>
</dbReference>
<dbReference type="HAMAP" id="MF_00265">
    <property type="entry name" value="VapC_Nob1"/>
    <property type="match status" value="1"/>
</dbReference>
<comment type="function">
    <text evidence="8">Toxic component of a toxin-antitoxin (TA) system. An RNase.</text>
</comment>
<organism evidence="10 11">
    <name type="scientific">Aerophototrophica crusticola</name>
    <dbReference type="NCBI Taxonomy" id="1709002"/>
    <lineage>
        <taxon>Bacteria</taxon>
        <taxon>Pseudomonadati</taxon>
        <taxon>Pseudomonadota</taxon>
        <taxon>Alphaproteobacteria</taxon>
        <taxon>Rhodospirillales</taxon>
        <taxon>Rhodospirillaceae</taxon>
        <taxon>Aerophototrophica</taxon>
    </lineage>
</organism>
<accession>A0A858R8Z6</accession>
<evidence type="ECO:0000256" key="5">
    <source>
        <dbReference type="ARBA" id="ARBA00022801"/>
    </source>
</evidence>
<evidence type="ECO:0000256" key="2">
    <source>
        <dbReference type="ARBA" id="ARBA00022649"/>
    </source>
</evidence>
<dbReference type="PANTHER" id="PTHR33653">
    <property type="entry name" value="RIBONUCLEASE VAPC2"/>
    <property type="match status" value="1"/>
</dbReference>
<keyword evidence="3 8" id="KW-0540">Nuclease</keyword>
<dbReference type="PANTHER" id="PTHR33653:SF1">
    <property type="entry name" value="RIBONUCLEASE VAPC2"/>
    <property type="match status" value="1"/>
</dbReference>
<feature type="binding site" evidence="8">
    <location>
        <position position="102"/>
    </location>
    <ligand>
        <name>Mg(2+)</name>
        <dbReference type="ChEBI" id="CHEBI:18420"/>
    </ligand>
</feature>
<dbReference type="Pfam" id="PF01850">
    <property type="entry name" value="PIN"/>
    <property type="match status" value="1"/>
</dbReference>
<gene>
    <name evidence="8" type="primary">vapC</name>
    <name evidence="10" type="ORF">HHL28_14285</name>
</gene>
<dbReference type="Gene3D" id="3.40.50.1010">
    <property type="entry name" value="5'-nuclease"/>
    <property type="match status" value="1"/>
</dbReference>
<reference evidence="10" key="1">
    <citation type="submission" date="2020-04" db="EMBL/GenBank/DDBJ databases">
        <title>A desert anoxygenic phototrophic bacterium fixes CO2 using RubisCO under aerobic conditions.</title>
        <authorList>
            <person name="Tang K."/>
        </authorList>
    </citation>
    <scope>NUCLEOTIDE SEQUENCE [LARGE SCALE GENOMIC DNA]</scope>
    <source>
        <strain evidence="10">MIMtkB3</strain>
    </source>
</reference>